<dbReference type="Proteomes" id="UP000266723">
    <property type="component" value="Unassembled WGS sequence"/>
</dbReference>
<comment type="caution">
    <text evidence="1">The sequence shown here is derived from an EMBL/GenBank/DDBJ whole genome shotgun (WGS) entry which is preliminary data.</text>
</comment>
<evidence type="ECO:0000313" key="1">
    <source>
        <dbReference type="EMBL" id="KAF3552655.1"/>
    </source>
</evidence>
<proteinExistence type="predicted"/>
<organism evidence="1 2">
    <name type="scientific">Brassica cretica</name>
    <name type="common">Mustard</name>
    <dbReference type="NCBI Taxonomy" id="69181"/>
    <lineage>
        <taxon>Eukaryota</taxon>
        <taxon>Viridiplantae</taxon>
        <taxon>Streptophyta</taxon>
        <taxon>Embryophyta</taxon>
        <taxon>Tracheophyta</taxon>
        <taxon>Spermatophyta</taxon>
        <taxon>Magnoliopsida</taxon>
        <taxon>eudicotyledons</taxon>
        <taxon>Gunneridae</taxon>
        <taxon>Pentapetalae</taxon>
        <taxon>rosids</taxon>
        <taxon>malvids</taxon>
        <taxon>Brassicales</taxon>
        <taxon>Brassicaceae</taxon>
        <taxon>Brassiceae</taxon>
        <taxon>Brassica</taxon>
    </lineage>
</organism>
<dbReference type="Pfam" id="PF05056">
    <property type="entry name" value="DUF674"/>
    <property type="match status" value="1"/>
</dbReference>
<protein>
    <submittedName>
        <fullName evidence="1">Uncharacterized protein</fullName>
    </submittedName>
</protein>
<dbReference type="InterPro" id="IPR007750">
    <property type="entry name" value="DUF674"/>
</dbReference>
<gene>
    <name evidence="1" type="ORF">DY000_02000043</name>
</gene>
<sequence>MTRTELQAKRRRHSTGCLFPRAKSPVKVMTDGTGFVKRGTKFTVTDDLIVTAKKSNSTFSILKKLKGQADDMEVQVISISSFDLLKASLVTCSALSSAFRSLLLKEDRSNPISKRLKIET</sequence>
<reference evidence="1 2" key="1">
    <citation type="journal article" date="2020" name="BMC Genomics">
        <title>Intraspecific diversification of the crop wild relative Brassica cretica Lam. using demographic model selection.</title>
        <authorList>
            <person name="Kioukis A."/>
            <person name="Michalopoulou V.A."/>
            <person name="Briers L."/>
            <person name="Pirintsos S."/>
            <person name="Studholme D.J."/>
            <person name="Pavlidis P."/>
            <person name="Sarris P.F."/>
        </authorList>
    </citation>
    <scope>NUCLEOTIDE SEQUENCE [LARGE SCALE GENOMIC DNA]</scope>
    <source>
        <strain evidence="2">cv. PFS-1207/04</strain>
    </source>
</reference>
<keyword evidence="2" id="KW-1185">Reference proteome</keyword>
<dbReference type="EMBL" id="QGKV02000832">
    <property type="protein sequence ID" value="KAF3552655.1"/>
    <property type="molecule type" value="Genomic_DNA"/>
</dbReference>
<name>A0ABQ7CKH4_BRACR</name>
<accession>A0ABQ7CKH4</accession>
<evidence type="ECO:0000313" key="2">
    <source>
        <dbReference type="Proteomes" id="UP000266723"/>
    </source>
</evidence>